<proteinExistence type="predicted"/>
<gene>
    <name evidence="1" type="ORF">E2I00_014033</name>
</gene>
<dbReference type="AlphaFoldDB" id="A0A643CH61"/>
<name>A0A643CH61_BALPH</name>
<reference evidence="1 2" key="1">
    <citation type="journal article" date="2019" name="PLoS ONE">
        <title>Genomic analyses reveal an absence of contemporary introgressive admixture between fin whales and blue whales, despite known hybrids.</title>
        <authorList>
            <person name="Westbury M.V."/>
            <person name="Petersen B."/>
            <person name="Lorenzen E.D."/>
        </authorList>
    </citation>
    <scope>NUCLEOTIDE SEQUENCE [LARGE SCALE GENOMIC DNA]</scope>
    <source>
        <strain evidence="1">FinWhale-01</strain>
    </source>
</reference>
<dbReference type="Proteomes" id="UP000437017">
    <property type="component" value="Unassembled WGS sequence"/>
</dbReference>
<dbReference type="EMBL" id="SGJD01001538">
    <property type="protein sequence ID" value="KAB0399452.1"/>
    <property type="molecule type" value="Genomic_DNA"/>
</dbReference>
<sequence length="75" mass="8995">MASRNPLEFCAFNMKAKVEDERLKGKIKDEDKQKILDKYNEIINWLDKNLTAEKEELELWQKELEKICNIIIIKL</sequence>
<evidence type="ECO:0000313" key="1">
    <source>
        <dbReference type="EMBL" id="KAB0399452.1"/>
    </source>
</evidence>
<protein>
    <submittedName>
        <fullName evidence="1">Uncharacterized protein</fullName>
    </submittedName>
</protein>
<evidence type="ECO:0000313" key="2">
    <source>
        <dbReference type="Proteomes" id="UP000437017"/>
    </source>
</evidence>
<accession>A0A643CH61</accession>
<comment type="caution">
    <text evidence="1">The sequence shown here is derived from an EMBL/GenBank/DDBJ whole genome shotgun (WGS) entry which is preliminary data.</text>
</comment>
<dbReference type="Gene3D" id="1.20.1270.10">
    <property type="match status" value="1"/>
</dbReference>
<keyword evidence="2" id="KW-1185">Reference proteome</keyword>
<dbReference type="SUPFAM" id="SSF100934">
    <property type="entry name" value="Heat shock protein 70kD (HSP70), C-terminal subdomain"/>
    <property type="match status" value="1"/>
</dbReference>
<dbReference type="OrthoDB" id="2401965at2759"/>
<organism evidence="1 2">
    <name type="scientific">Balaenoptera physalus</name>
    <name type="common">Fin whale</name>
    <name type="synonym">Balaena physalus</name>
    <dbReference type="NCBI Taxonomy" id="9770"/>
    <lineage>
        <taxon>Eukaryota</taxon>
        <taxon>Metazoa</taxon>
        <taxon>Chordata</taxon>
        <taxon>Craniata</taxon>
        <taxon>Vertebrata</taxon>
        <taxon>Euteleostomi</taxon>
        <taxon>Mammalia</taxon>
        <taxon>Eutheria</taxon>
        <taxon>Laurasiatheria</taxon>
        <taxon>Artiodactyla</taxon>
        <taxon>Whippomorpha</taxon>
        <taxon>Cetacea</taxon>
        <taxon>Mysticeti</taxon>
        <taxon>Balaenopteridae</taxon>
        <taxon>Balaenoptera</taxon>
    </lineage>
</organism>
<dbReference type="InterPro" id="IPR029048">
    <property type="entry name" value="HSP70_C_sf"/>
</dbReference>